<accession>A0AA38LBM9</accession>
<feature type="compositionally biased region" description="Acidic residues" evidence="1">
    <location>
        <begin position="96"/>
        <end position="106"/>
    </location>
</feature>
<feature type="region of interest" description="Disordered" evidence="1">
    <location>
        <begin position="68"/>
        <end position="129"/>
    </location>
</feature>
<dbReference type="InterPro" id="IPR057670">
    <property type="entry name" value="SH3_retrovirus"/>
</dbReference>
<feature type="compositionally biased region" description="Acidic residues" evidence="1">
    <location>
        <begin position="69"/>
        <end position="78"/>
    </location>
</feature>
<evidence type="ECO:0000313" key="3">
    <source>
        <dbReference type="EMBL" id="KAH9319249.1"/>
    </source>
</evidence>
<evidence type="ECO:0000313" key="4">
    <source>
        <dbReference type="Proteomes" id="UP000824469"/>
    </source>
</evidence>
<sequence length="208" mass="23206">MAWIPKKKCKALEPQSKPCIFIGYPDGVKGYRLLNPTSHELYIERSVKFDESSSTSTSLPIEVLQLTDSDSDSSDDDVVEHAPLPDPPDHQTFESFDSDSSDDEDYVPSHSSEESSDSEPDPPGPLWARKTLQSAGDLVGDTSDMRRTHSNFIGPHSFFTSTSDPQSFREASGIPEWDSTMDEEYSSLMKNMILGISPLFRKEEKSFS</sequence>
<comment type="caution">
    <text evidence="3">The sequence shown here is derived from an EMBL/GenBank/DDBJ whole genome shotgun (WGS) entry which is preliminary data.</text>
</comment>
<dbReference type="Pfam" id="PF25597">
    <property type="entry name" value="SH3_retrovirus"/>
    <property type="match status" value="1"/>
</dbReference>
<gene>
    <name evidence="3" type="ORF">KI387_021018</name>
</gene>
<protein>
    <recommendedName>
        <fullName evidence="2">Retroviral polymerase SH3-like domain-containing protein</fullName>
    </recommendedName>
</protein>
<reference evidence="3 4" key="1">
    <citation type="journal article" date="2021" name="Nat. Plants">
        <title>The Taxus genome provides insights into paclitaxel biosynthesis.</title>
        <authorList>
            <person name="Xiong X."/>
            <person name="Gou J."/>
            <person name="Liao Q."/>
            <person name="Li Y."/>
            <person name="Zhou Q."/>
            <person name="Bi G."/>
            <person name="Li C."/>
            <person name="Du R."/>
            <person name="Wang X."/>
            <person name="Sun T."/>
            <person name="Guo L."/>
            <person name="Liang H."/>
            <person name="Lu P."/>
            <person name="Wu Y."/>
            <person name="Zhang Z."/>
            <person name="Ro D.K."/>
            <person name="Shang Y."/>
            <person name="Huang S."/>
            <person name="Yan J."/>
        </authorList>
    </citation>
    <scope>NUCLEOTIDE SEQUENCE [LARGE SCALE GENOMIC DNA]</scope>
    <source>
        <strain evidence="3">Ta-2019</strain>
    </source>
</reference>
<name>A0AA38LBM9_TAXCH</name>
<keyword evidence="4" id="KW-1185">Reference proteome</keyword>
<evidence type="ECO:0000256" key="1">
    <source>
        <dbReference type="SAM" id="MobiDB-lite"/>
    </source>
</evidence>
<feature type="domain" description="Retroviral polymerase SH3-like" evidence="2">
    <location>
        <begin position="2"/>
        <end position="56"/>
    </location>
</feature>
<evidence type="ECO:0000259" key="2">
    <source>
        <dbReference type="Pfam" id="PF25597"/>
    </source>
</evidence>
<organism evidence="3 4">
    <name type="scientific">Taxus chinensis</name>
    <name type="common">Chinese yew</name>
    <name type="synonym">Taxus wallichiana var. chinensis</name>
    <dbReference type="NCBI Taxonomy" id="29808"/>
    <lineage>
        <taxon>Eukaryota</taxon>
        <taxon>Viridiplantae</taxon>
        <taxon>Streptophyta</taxon>
        <taxon>Embryophyta</taxon>
        <taxon>Tracheophyta</taxon>
        <taxon>Spermatophyta</taxon>
        <taxon>Pinopsida</taxon>
        <taxon>Pinidae</taxon>
        <taxon>Conifers II</taxon>
        <taxon>Cupressales</taxon>
        <taxon>Taxaceae</taxon>
        <taxon>Taxus</taxon>
    </lineage>
</organism>
<dbReference type="AlphaFoldDB" id="A0AA38LBM9"/>
<feature type="non-terminal residue" evidence="3">
    <location>
        <position position="208"/>
    </location>
</feature>
<dbReference type="EMBL" id="JAHRHJ020000004">
    <property type="protein sequence ID" value="KAH9319249.1"/>
    <property type="molecule type" value="Genomic_DNA"/>
</dbReference>
<proteinExistence type="predicted"/>
<dbReference type="Proteomes" id="UP000824469">
    <property type="component" value="Unassembled WGS sequence"/>
</dbReference>